<evidence type="ECO:0000313" key="8">
    <source>
        <dbReference type="EMBL" id="KAG5833587.1"/>
    </source>
</evidence>
<proteinExistence type="inferred from homology"/>
<dbReference type="InterPro" id="IPR036291">
    <property type="entry name" value="NAD(P)-bd_dom_sf"/>
</dbReference>
<gene>
    <name evidence="8" type="ORF">ANANG_G00277480</name>
</gene>
<reference evidence="8" key="1">
    <citation type="submission" date="2021-01" db="EMBL/GenBank/DDBJ databases">
        <title>A chromosome-scale assembly of European eel, Anguilla anguilla.</title>
        <authorList>
            <person name="Henkel C."/>
            <person name="Jong-Raadsen S.A."/>
            <person name="Dufour S."/>
            <person name="Weltzien F.-A."/>
            <person name="Palstra A.P."/>
            <person name="Pelster B."/>
            <person name="Spaink H.P."/>
            <person name="Van Den Thillart G.E."/>
            <person name="Jansen H."/>
            <person name="Zahm M."/>
            <person name="Klopp C."/>
            <person name="Cedric C."/>
            <person name="Louis A."/>
            <person name="Berthelot C."/>
            <person name="Parey E."/>
            <person name="Roest Crollius H."/>
            <person name="Montfort J."/>
            <person name="Robinson-Rechavi M."/>
            <person name="Bucao C."/>
            <person name="Bouchez O."/>
            <person name="Gislard M."/>
            <person name="Lluch J."/>
            <person name="Milhes M."/>
            <person name="Lampietro C."/>
            <person name="Lopez Roques C."/>
            <person name="Donnadieu C."/>
            <person name="Braasch I."/>
            <person name="Desvignes T."/>
            <person name="Postlethwait J."/>
            <person name="Bobe J."/>
            <person name="Guiguen Y."/>
            <person name="Dirks R."/>
        </authorList>
    </citation>
    <scope>NUCLEOTIDE SEQUENCE</scope>
    <source>
        <strain evidence="8">Tag_6206</strain>
        <tissue evidence="8">Liver</tissue>
    </source>
</reference>
<dbReference type="GO" id="GO:0005886">
    <property type="term" value="C:plasma membrane"/>
    <property type="evidence" value="ECO:0007669"/>
    <property type="project" value="TreeGrafter"/>
</dbReference>
<evidence type="ECO:0000256" key="4">
    <source>
        <dbReference type="ARBA" id="ARBA00022989"/>
    </source>
</evidence>
<feature type="transmembrane region" description="Helical" evidence="6">
    <location>
        <begin position="443"/>
        <end position="462"/>
    </location>
</feature>
<feature type="transmembrane region" description="Helical" evidence="6">
    <location>
        <begin position="268"/>
        <end position="287"/>
    </location>
</feature>
<dbReference type="GO" id="GO:0005768">
    <property type="term" value="C:endosome"/>
    <property type="evidence" value="ECO:0007669"/>
    <property type="project" value="TreeGrafter"/>
</dbReference>
<evidence type="ECO:0000256" key="2">
    <source>
        <dbReference type="ARBA" id="ARBA00007729"/>
    </source>
</evidence>
<keyword evidence="4 6" id="KW-1133">Transmembrane helix</keyword>
<dbReference type="SUPFAM" id="SSF51735">
    <property type="entry name" value="NAD(P)-binding Rossmann-fold domains"/>
    <property type="match status" value="1"/>
</dbReference>
<name>A0A9D3LNN5_ANGAN</name>
<feature type="transmembrane region" description="Helical" evidence="6">
    <location>
        <begin position="366"/>
        <end position="384"/>
    </location>
</feature>
<dbReference type="GO" id="GO:0008823">
    <property type="term" value="F:cupric reductase (NADH) activity"/>
    <property type="evidence" value="ECO:0007669"/>
    <property type="project" value="TreeGrafter"/>
</dbReference>
<evidence type="ECO:0000259" key="7">
    <source>
        <dbReference type="Pfam" id="PF01794"/>
    </source>
</evidence>
<keyword evidence="3 6" id="KW-0812">Transmembrane</keyword>
<comment type="subcellular location">
    <subcellularLocation>
        <location evidence="1">Membrane</location>
        <topology evidence="1">Multi-pass membrane protein</topology>
    </subcellularLocation>
</comment>
<organism evidence="8 9">
    <name type="scientific">Anguilla anguilla</name>
    <name type="common">European freshwater eel</name>
    <name type="synonym">Muraena anguilla</name>
    <dbReference type="NCBI Taxonomy" id="7936"/>
    <lineage>
        <taxon>Eukaryota</taxon>
        <taxon>Metazoa</taxon>
        <taxon>Chordata</taxon>
        <taxon>Craniata</taxon>
        <taxon>Vertebrata</taxon>
        <taxon>Euteleostomi</taxon>
        <taxon>Actinopterygii</taxon>
        <taxon>Neopterygii</taxon>
        <taxon>Teleostei</taxon>
        <taxon>Anguilliformes</taxon>
        <taxon>Anguillidae</taxon>
        <taxon>Anguilla</taxon>
    </lineage>
</organism>
<evidence type="ECO:0000256" key="1">
    <source>
        <dbReference type="ARBA" id="ARBA00004141"/>
    </source>
</evidence>
<evidence type="ECO:0000313" key="9">
    <source>
        <dbReference type="Proteomes" id="UP001044222"/>
    </source>
</evidence>
<dbReference type="PANTHER" id="PTHR14239">
    <property type="entry name" value="DUDULIN-RELATED"/>
    <property type="match status" value="1"/>
</dbReference>
<dbReference type="PANTHER" id="PTHR14239:SF8">
    <property type="entry name" value="METALLOREDUCTASE STEAP3"/>
    <property type="match status" value="1"/>
</dbReference>
<evidence type="ECO:0000256" key="3">
    <source>
        <dbReference type="ARBA" id="ARBA00022692"/>
    </source>
</evidence>
<dbReference type="GO" id="GO:0052851">
    <property type="term" value="F:ferric-chelate reductase (NADPH) activity"/>
    <property type="evidence" value="ECO:0007669"/>
    <property type="project" value="TreeGrafter"/>
</dbReference>
<protein>
    <recommendedName>
        <fullName evidence="7">Ferric oxidoreductase domain-containing protein</fullName>
    </recommendedName>
</protein>
<sequence length="498" mass="54947">MSAVNYLLCSVWNEREVRAGTGWPTSLNEAEDVTVVRNTHRTRETSMPYGDMKKPLLQCSRDPEPLVSDSVGGPAVGILAAEVTTQEDAATRSSLLFVALFPEHYSTLAGLRGALEGKVLVDVSNAAELNRGGPSNAEQLASLFPDSHVVKGFNVISAWALLAGPRDGSRQIPICSDSSQAKRTVMQLSRSLGFVPVDVGALSEARAVEDGPLRLFPSWGGPLRCLLGLFLLFYVYNFVRTVLLPYLVKEENLFYRLPVEMVNATLPAVALEMLALVYLPGLLAATLQLRRGTKYSRFPDWLDRWLCLRKQLGLLSFLCASLHAIYSLCLPMRRSARYRLLNAAFKQVKDGVENSWVEDEVWRMELYLSFGILALGVLSLLAVTSLPSVGNSLNWREFSFVQSRLGYTALTIATLHTLTFGWDRAFDPRSYQFYLPPSFVLELALPCAVLLGRLGLALPCVARRLARIRRGWDSGCQVRFGPAGEEPGGDAPEDISDV</sequence>
<feature type="transmembrane region" description="Helical" evidence="6">
    <location>
        <begin position="225"/>
        <end position="248"/>
    </location>
</feature>
<keyword evidence="5 6" id="KW-0472">Membrane</keyword>
<dbReference type="Proteomes" id="UP001044222">
    <property type="component" value="Chromosome 16"/>
</dbReference>
<accession>A0A9D3LNN5</accession>
<dbReference type="AlphaFoldDB" id="A0A9D3LNN5"/>
<comment type="similarity">
    <text evidence="2">Belongs to the STEAP family.</text>
</comment>
<feature type="transmembrane region" description="Helical" evidence="6">
    <location>
        <begin position="312"/>
        <end position="333"/>
    </location>
</feature>
<keyword evidence="9" id="KW-1185">Reference proteome</keyword>
<dbReference type="Pfam" id="PF01794">
    <property type="entry name" value="Ferric_reduct"/>
    <property type="match status" value="1"/>
</dbReference>
<dbReference type="EMBL" id="JAFIRN010000016">
    <property type="protein sequence ID" value="KAG5833587.1"/>
    <property type="molecule type" value="Genomic_DNA"/>
</dbReference>
<feature type="domain" description="Ferric oxidoreductase" evidence="7">
    <location>
        <begin position="270"/>
        <end position="405"/>
    </location>
</feature>
<evidence type="ECO:0000256" key="6">
    <source>
        <dbReference type="SAM" id="Phobius"/>
    </source>
</evidence>
<dbReference type="GO" id="GO:0015677">
    <property type="term" value="P:copper ion import"/>
    <property type="evidence" value="ECO:0007669"/>
    <property type="project" value="TreeGrafter"/>
</dbReference>
<comment type="caution">
    <text evidence="8">The sequence shown here is derived from an EMBL/GenBank/DDBJ whole genome shotgun (WGS) entry which is preliminary data.</text>
</comment>
<dbReference type="InterPro" id="IPR013130">
    <property type="entry name" value="Fe3_Rdtase_TM_dom"/>
</dbReference>
<dbReference type="Gene3D" id="3.40.50.720">
    <property type="entry name" value="NAD(P)-binding Rossmann-like Domain"/>
    <property type="match status" value="1"/>
</dbReference>
<evidence type="ECO:0000256" key="5">
    <source>
        <dbReference type="ARBA" id="ARBA00023136"/>
    </source>
</evidence>
<dbReference type="InterPro" id="IPR051267">
    <property type="entry name" value="STEAP_metalloreductase"/>
</dbReference>